<dbReference type="Gene3D" id="3.40.50.720">
    <property type="entry name" value="NAD(P)-binding Rossmann-like Domain"/>
    <property type="match status" value="1"/>
</dbReference>
<dbReference type="Pfam" id="PF01370">
    <property type="entry name" value="Epimerase"/>
    <property type="match status" value="1"/>
</dbReference>
<organism evidence="2 3">
    <name type="scientific">Rhizorhabdus histidinilytica</name>
    <dbReference type="NCBI Taxonomy" id="439228"/>
    <lineage>
        <taxon>Bacteria</taxon>
        <taxon>Pseudomonadati</taxon>
        <taxon>Pseudomonadota</taxon>
        <taxon>Alphaproteobacteria</taxon>
        <taxon>Sphingomonadales</taxon>
        <taxon>Sphingomonadaceae</taxon>
        <taxon>Rhizorhabdus</taxon>
    </lineage>
</organism>
<keyword evidence="3" id="KW-1185">Reference proteome</keyword>
<dbReference type="InterPro" id="IPR001509">
    <property type="entry name" value="Epimerase_deHydtase"/>
</dbReference>
<dbReference type="PANTHER" id="PTHR48079:SF6">
    <property type="entry name" value="NAD(P)-BINDING DOMAIN-CONTAINING PROTEIN-RELATED"/>
    <property type="match status" value="1"/>
</dbReference>
<evidence type="ECO:0000313" key="2">
    <source>
        <dbReference type="EMBL" id="SKB38485.1"/>
    </source>
</evidence>
<name>A0A1T5AU81_9SPHN</name>
<dbReference type="AlphaFoldDB" id="A0A1T5AU81"/>
<dbReference type="RefSeq" id="WP_079646992.1">
    <property type="nucleotide sequence ID" value="NZ_FUYM01000002.1"/>
</dbReference>
<gene>
    <name evidence="2" type="ORF">SAMN06295920_102230</name>
</gene>
<dbReference type="OrthoDB" id="5723970at2"/>
<protein>
    <submittedName>
        <fullName evidence="2">Nucleoside-diphosphate-sugar epimerase</fullName>
    </submittedName>
</protein>
<dbReference type="PANTHER" id="PTHR48079">
    <property type="entry name" value="PROTEIN YEEZ"/>
    <property type="match status" value="1"/>
</dbReference>
<accession>A0A1T5AU81</accession>
<dbReference type="InterPro" id="IPR051783">
    <property type="entry name" value="NAD(P)-dependent_oxidoreduct"/>
</dbReference>
<dbReference type="EMBL" id="FUYM01000002">
    <property type="protein sequence ID" value="SKB38485.1"/>
    <property type="molecule type" value="Genomic_DNA"/>
</dbReference>
<dbReference type="GO" id="GO:0005737">
    <property type="term" value="C:cytoplasm"/>
    <property type="evidence" value="ECO:0007669"/>
    <property type="project" value="TreeGrafter"/>
</dbReference>
<sequence>MKILVIGGSGMIGGDAAIHLAALGHEVTIGSRKPPLAATPMARMPFLAGDYIAGGYGREELAGFDAMVFAAGQDTRHVGKDDDAAAYWERTNAELVPQLFERARDAGVGCAINIGSFYPQAAPHLLEGNAYIRSRKASDERVRALARPGFRVISLNPPYMLGAVPGLDPRGFEKVAAYADGKFPDIPVYAPPGGVNFMSIRSLAEATAGAIERGQSGKAYLVGDENLSFRDYFQLYFRAFGKDVEVPVIDKPHPLIGSFAGHGGEIYFDPDPTEAALLGYRRNDIATAVGEIVALYRSRG</sequence>
<dbReference type="Proteomes" id="UP000189818">
    <property type="component" value="Unassembled WGS sequence"/>
</dbReference>
<reference evidence="3" key="1">
    <citation type="submission" date="2017-02" db="EMBL/GenBank/DDBJ databases">
        <authorList>
            <person name="Varghese N."/>
            <person name="Submissions S."/>
        </authorList>
    </citation>
    <scope>NUCLEOTIDE SEQUENCE [LARGE SCALE GENOMIC DNA]</scope>
    <source>
        <strain evidence="3">UM2</strain>
    </source>
</reference>
<dbReference type="STRING" id="439228.SAMN06295920_102230"/>
<feature type="domain" description="NAD-dependent epimerase/dehydratase" evidence="1">
    <location>
        <begin position="3"/>
        <end position="223"/>
    </location>
</feature>
<evidence type="ECO:0000259" key="1">
    <source>
        <dbReference type="Pfam" id="PF01370"/>
    </source>
</evidence>
<dbReference type="GO" id="GO:0004029">
    <property type="term" value="F:aldehyde dehydrogenase (NAD+) activity"/>
    <property type="evidence" value="ECO:0007669"/>
    <property type="project" value="TreeGrafter"/>
</dbReference>
<proteinExistence type="predicted"/>
<evidence type="ECO:0000313" key="3">
    <source>
        <dbReference type="Proteomes" id="UP000189818"/>
    </source>
</evidence>
<dbReference type="SUPFAM" id="SSF51735">
    <property type="entry name" value="NAD(P)-binding Rossmann-fold domains"/>
    <property type="match status" value="1"/>
</dbReference>
<dbReference type="InterPro" id="IPR036291">
    <property type="entry name" value="NAD(P)-bd_dom_sf"/>
</dbReference>